<accession>A0A327KTB1</accession>
<dbReference type="GO" id="GO:0071949">
    <property type="term" value="F:FAD binding"/>
    <property type="evidence" value="ECO:0007669"/>
    <property type="project" value="InterPro"/>
</dbReference>
<dbReference type="OrthoDB" id="9814706at2"/>
<dbReference type="Proteomes" id="UP000249130">
    <property type="component" value="Unassembled WGS sequence"/>
</dbReference>
<dbReference type="EMBL" id="NPEX01000165">
    <property type="protein sequence ID" value="RAI42150.1"/>
    <property type="molecule type" value="Genomic_DNA"/>
</dbReference>
<dbReference type="InterPro" id="IPR016166">
    <property type="entry name" value="FAD-bd_PCMH"/>
</dbReference>
<dbReference type="PANTHER" id="PTHR42659:SF1">
    <property type="entry name" value="OXIDOREDUCTASE"/>
    <property type="match status" value="1"/>
</dbReference>
<dbReference type="InterPro" id="IPR036683">
    <property type="entry name" value="CO_DH_flav_C_dom_sf"/>
</dbReference>
<dbReference type="SUPFAM" id="SSF56176">
    <property type="entry name" value="FAD-binding/transporter-associated domain-like"/>
    <property type="match status" value="1"/>
</dbReference>
<dbReference type="GO" id="GO:0016491">
    <property type="term" value="F:oxidoreductase activity"/>
    <property type="evidence" value="ECO:0007669"/>
    <property type="project" value="InterPro"/>
</dbReference>
<dbReference type="PANTHER" id="PTHR42659">
    <property type="entry name" value="XANTHINE DEHYDROGENASE SUBUNIT C-RELATED"/>
    <property type="match status" value="1"/>
</dbReference>
<sequence>MQPFIYQRAETLEAAAQAAAASRGSHVEAPVQFVAGGTTLLDLMKIDVMRPATVVDINPLQERYGAIATDDKGLRLGALARMAQVADHPSVRRDFPVIAQTLDLAASQQLRNMATLGGNLLQRTRCNYFRDVSWAACNKRNPGSGCAALDGMNRKHAVLGTSDQCIATYPGDFAQALVALDATLEIAGPQGRREIAVQQLHKQPGSTPNIETQLVPGELITAILVPSAPWTRRSLYLKVRDRESYEFALASAAVALDIADGEVREARIALGGVATMPWRAKEAEAALRGRRLDEAAAEAAAEAAFAGAQTHEHNAYKVPLGRRTLVRALLDAARLEIRS</sequence>
<keyword evidence="5" id="KW-1185">Reference proteome</keyword>
<reference evidence="4 5" key="1">
    <citation type="submission" date="2017-07" db="EMBL/GenBank/DDBJ databases">
        <title>Draft Genome Sequences of Select Purple Nonsulfur Bacteria.</title>
        <authorList>
            <person name="Lasarre B."/>
            <person name="Mckinlay J.B."/>
        </authorList>
    </citation>
    <scope>NUCLEOTIDE SEQUENCE [LARGE SCALE GENOMIC DNA]</scope>
    <source>
        <strain evidence="4 5">DSM 5909</strain>
    </source>
</reference>
<dbReference type="AlphaFoldDB" id="A0A327KTB1"/>
<dbReference type="InterPro" id="IPR005107">
    <property type="entry name" value="CO_DH_flav_C"/>
</dbReference>
<dbReference type="Pfam" id="PF00941">
    <property type="entry name" value="FAD_binding_5"/>
    <property type="match status" value="1"/>
</dbReference>
<proteinExistence type="predicted"/>
<dbReference type="Gene3D" id="3.30.390.50">
    <property type="entry name" value="CO dehydrogenase flavoprotein, C-terminal domain"/>
    <property type="match status" value="1"/>
</dbReference>
<dbReference type="PROSITE" id="PS51387">
    <property type="entry name" value="FAD_PCMH"/>
    <property type="match status" value="1"/>
</dbReference>
<dbReference type="InterPro" id="IPR036318">
    <property type="entry name" value="FAD-bd_PCMH-like_sf"/>
</dbReference>
<keyword evidence="2" id="KW-0274">FAD</keyword>
<dbReference type="Gene3D" id="3.30.43.10">
    <property type="entry name" value="Uridine Diphospho-n-acetylenolpyruvylglucosamine Reductase, domain 2"/>
    <property type="match status" value="1"/>
</dbReference>
<dbReference type="InterPro" id="IPR016167">
    <property type="entry name" value="FAD-bd_PCMH_sub1"/>
</dbReference>
<dbReference type="RefSeq" id="WP_111420814.1">
    <property type="nucleotide sequence ID" value="NZ_NPEX01000165.1"/>
</dbReference>
<dbReference type="InterPro" id="IPR051312">
    <property type="entry name" value="Diverse_Substr_Oxidored"/>
</dbReference>
<keyword evidence="1" id="KW-0285">Flavoprotein</keyword>
<name>A0A327KTB1_9BRAD</name>
<evidence type="ECO:0000256" key="2">
    <source>
        <dbReference type="ARBA" id="ARBA00022827"/>
    </source>
</evidence>
<dbReference type="InterPro" id="IPR002346">
    <property type="entry name" value="Mopterin_DH_FAD-bd"/>
</dbReference>
<organism evidence="4 5">
    <name type="scientific">Rhodoplanes roseus</name>
    <dbReference type="NCBI Taxonomy" id="29409"/>
    <lineage>
        <taxon>Bacteria</taxon>
        <taxon>Pseudomonadati</taxon>
        <taxon>Pseudomonadota</taxon>
        <taxon>Alphaproteobacteria</taxon>
        <taxon>Hyphomicrobiales</taxon>
        <taxon>Nitrobacteraceae</taxon>
        <taxon>Rhodoplanes</taxon>
    </lineage>
</organism>
<evidence type="ECO:0000256" key="1">
    <source>
        <dbReference type="ARBA" id="ARBA00022630"/>
    </source>
</evidence>
<evidence type="ECO:0000313" key="4">
    <source>
        <dbReference type="EMBL" id="RAI42150.1"/>
    </source>
</evidence>
<gene>
    <name evidence="4" type="ORF">CH341_20265</name>
</gene>
<dbReference type="SMART" id="SM01092">
    <property type="entry name" value="CO_deh_flav_C"/>
    <property type="match status" value="1"/>
</dbReference>
<evidence type="ECO:0000313" key="5">
    <source>
        <dbReference type="Proteomes" id="UP000249130"/>
    </source>
</evidence>
<protein>
    <submittedName>
        <fullName evidence="4">FAD-binding molybdopterin dehydrogenase</fullName>
    </submittedName>
</protein>
<dbReference type="SUPFAM" id="SSF55447">
    <property type="entry name" value="CO dehydrogenase flavoprotein C-terminal domain-like"/>
    <property type="match status" value="1"/>
</dbReference>
<comment type="caution">
    <text evidence="4">The sequence shown here is derived from an EMBL/GenBank/DDBJ whole genome shotgun (WGS) entry which is preliminary data.</text>
</comment>
<dbReference type="Pfam" id="PF03450">
    <property type="entry name" value="CO_deh_flav_C"/>
    <property type="match status" value="1"/>
</dbReference>
<feature type="domain" description="FAD-binding PCMH-type" evidence="3">
    <location>
        <begin position="1"/>
        <end position="230"/>
    </location>
</feature>
<dbReference type="InterPro" id="IPR016169">
    <property type="entry name" value="FAD-bd_PCMH_sub2"/>
</dbReference>
<dbReference type="Gene3D" id="3.30.465.10">
    <property type="match status" value="2"/>
</dbReference>
<evidence type="ECO:0000259" key="3">
    <source>
        <dbReference type="PROSITE" id="PS51387"/>
    </source>
</evidence>